<accession>W1NG11</accession>
<dbReference type="InterPro" id="IPR002885">
    <property type="entry name" value="PPR_rpt"/>
</dbReference>
<feature type="repeat" description="PPR" evidence="3">
    <location>
        <begin position="271"/>
        <end position="305"/>
    </location>
</feature>
<protein>
    <recommendedName>
        <fullName evidence="6">Pentacotripeptide-repeat region of PRORP domain-containing protein</fullName>
    </recommendedName>
</protein>
<proteinExistence type="inferred from homology"/>
<dbReference type="InterPro" id="IPR011990">
    <property type="entry name" value="TPR-like_helical_dom_sf"/>
</dbReference>
<dbReference type="Gene3D" id="1.25.40.10">
    <property type="entry name" value="Tetratricopeptide repeat domain"/>
    <property type="match status" value="4"/>
</dbReference>
<feature type="repeat" description="PPR" evidence="3">
    <location>
        <begin position="306"/>
        <end position="341"/>
    </location>
</feature>
<dbReference type="PROSITE" id="PS51375">
    <property type="entry name" value="PPR"/>
    <property type="match status" value="10"/>
</dbReference>
<dbReference type="Pfam" id="PF13041">
    <property type="entry name" value="PPR_2"/>
    <property type="match status" value="4"/>
</dbReference>
<dbReference type="EMBL" id="KI397513">
    <property type="protein sequence ID" value="ERM94418.1"/>
    <property type="molecule type" value="Genomic_DNA"/>
</dbReference>
<evidence type="ECO:0000256" key="3">
    <source>
        <dbReference type="PROSITE-ProRule" id="PRU00708"/>
    </source>
</evidence>
<reference evidence="5" key="1">
    <citation type="journal article" date="2013" name="Science">
        <title>The Amborella genome and the evolution of flowering plants.</title>
        <authorList>
            <consortium name="Amborella Genome Project"/>
        </authorList>
    </citation>
    <scope>NUCLEOTIDE SEQUENCE [LARGE SCALE GENOMIC DNA]</scope>
</reference>
<dbReference type="PANTHER" id="PTHR47874:SF4">
    <property type="entry name" value="EXPRESSED PROTEIN"/>
    <property type="match status" value="1"/>
</dbReference>
<feature type="repeat" description="PPR" evidence="3">
    <location>
        <begin position="132"/>
        <end position="162"/>
    </location>
</feature>
<dbReference type="OrthoDB" id="185373at2759"/>
<comment type="similarity">
    <text evidence="1">Belongs to the PPR family. P subfamily.</text>
</comment>
<feature type="repeat" description="PPR" evidence="3">
    <location>
        <begin position="342"/>
        <end position="376"/>
    </location>
</feature>
<dbReference type="GO" id="GO:0005737">
    <property type="term" value="C:cytoplasm"/>
    <property type="evidence" value="ECO:0000318"/>
    <property type="project" value="GO_Central"/>
</dbReference>
<feature type="repeat" description="PPR" evidence="3">
    <location>
        <begin position="62"/>
        <end position="96"/>
    </location>
</feature>
<dbReference type="GO" id="GO:0003729">
    <property type="term" value="F:mRNA binding"/>
    <property type="evidence" value="ECO:0000318"/>
    <property type="project" value="GO_Central"/>
</dbReference>
<evidence type="ECO:0000313" key="5">
    <source>
        <dbReference type="Proteomes" id="UP000017836"/>
    </source>
</evidence>
<dbReference type="STRING" id="13333.W1NG11"/>
<dbReference type="eggNOG" id="KOG4197">
    <property type="taxonomic scope" value="Eukaryota"/>
</dbReference>
<dbReference type="SUPFAM" id="SSF81901">
    <property type="entry name" value="HCP-like"/>
    <property type="match status" value="1"/>
</dbReference>
<keyword evidence="5" id="KW-1185">Reference proteome</keyword>
<dbReference type="OMA" id="NVVIRYY"/>
<evidence type="ECO:0008006" key="6">
    <source>
        <dbReference type="Google" id="ProtNLM"/>
    </source>
</evidence>
<gene>
    <name evidence="4" type="ORF">AMTR_s00010p00256660</name>
</gene>
<dbReference type="AlphaFoldDB" id="W1NG11"/>
<dbReference type="InterPro" id="IPR044179">
    <property type="entry name" value="PPR5-like"/>
</dbReference>
<feature type="repeat" description="PPR" evidence="3">
    <location>
        <begin position="201"/>
        <end position="235"/>
    </location>
</feature>
<keyword evidence="2" id="KW-0677">Repeat</keyword>
<name>W1NG11_AMBTC</name>
<dbReference type="GO" id="GO:0006397">
    <property type="term" value="P:mRNA processing"/>
    <property type="evidence" value="ECO:0000318"/>
    <property type="project" value="GO_Central"/>
</dbReference>
<feature type="repeat" description="PPR" evidence="3">
    <location>
        <begin position="236"/>
        <end position="270"/>
    </location>
</feature>
<dbReference type="PANTHER" id="PTHR47874">
    <property type="entry name" value="EXPRESSED PROTEIN"/>
    <property type="match status" value="1"/>
</dbReference>
<feature type="repeat" description="PPR" evidence="3">
    <location>
        <begin position="377"/>
        <end position="414"/>
    </location>
</feature>
<feature type="repeat" description="PPR" evidence="3">
    <location>
        <begin position="97"/>
        <end position="131"/>
    </location>
</feature>
<dbReference type="Proteomes" id="UP000017836">
    <property type="component" value="Unassembled WGS sequence"/>
</dbReference>
<organism evidence="4 5">
    <name type="scientific">Amborella trichopoda</name>
    <dbReference type="NCBI Taxonomy" id="13333"/>
    <lineage>
        <taxon>Eukaryota</taxon>
        <taxon>Viridiplantae</taxon>
        <taxon>Streptophyta</taxon>
        <taxon>Embryophyta</taxon>
        <taxon>Tracheophyta</taxon>
        <taxon>Spermatophyta</taxon>
        <taxon>Magnoliopsida</taxon>
        <taxon>Amborellales</taxon>
        <taxon>Amborellaceae</taxon>
        <taxon>Amborella</taxon>
    </lineage>
</organism>
<evidence type="ECO:0000256" key="2">
    <source>
        <dbReference type="ARBA" id="ARBA00022737"/>
    </source>
</evidence>
<evidence type="ECO:0000256" key="1">
    <source>
        <dbReference type="ARBA" id="ARBA00007626"/>
    </source>
</evidence>
<feature type="repeat" description="PPR" evidence="3">
    <location>
        <begin position="166"/>
        <end position="200"/>
    </location>
</feature>
<sequence>MHISDLIKKTPTPHLIKTLKNQKSSPNWTPQLITQTLKSLWNDGPKAFLLFTHLSKTHQSLTLESFDLIIDILGRMRDFKKLWSLVSEMPRHGLHPSHKTFAIIMERYVSAGKADRAIRAFSLMQIHGCPPNLQAFNTLLDILCKSKRVERAQELFRALRHRFKPDTITYNILADGWCIVRKTQMAVRVFREMVELDLSPSLSTYNILLKGFFRTGELTSAWSFFVEMKKRGCVPDAITYTTLVHGFGMAGDLDKACKIFEGVKEKGCLPNVATYNAMIMVLCKKGPLERAKLIFSEMENKGYEPNLTTYNLLIRAFSHDGRDMEGALGLLERMREKGCTPSVQTHNILMRSFCEIGEVERAFEVWERMEGEGCFGNLDSYNVMLSALCVNERREEFLRAGKMVVEMVERGHVPQRLVFTRVVNGLLLTGNQGFAKELLRVQSQCKRLCREIRL</sequence>
<dbReference type="Gramene" id="ERM94418">
    <property type="protein sequence ID" value="ERM94418"/>
    <property type="gene ID" value="AMTR_s00010p00256660"/>
</dbReference>
<evidence type="ECO:0000313" key="4">
    <source>
        <dbReference type="EMBL" id="ERM94418.1"/>
    </source>
</evidence>
<dbReference type="HOGENOM" id="CLU_002706_49_20_1"/>
<dbReference type="NCBIfam" id="TIGR00756">
    <property type="entry name" value="PPR"/>
    <property type="match status" value="8"/>
</dbReference>
<dbReference type="Pfam" id="PF01535">
    <property type="entry name" value="PPR"/>
    <property type="match status" value="1"/>
</dbReference>